<feature type="region of interest" description="Disordered" evidence="1">
    <location>
        <begin position="142"/>
        <end position="248"/>
    </location>
</feature>
<dbReference type="EMBL" id="JNAD02000008">
    <property type="protein sequence ID" value="RKM94524.1"/>
    <property type="molecule type" value="Genomic_DNA"/>
</dbReference>
<dbReference type="OrthoDB" id="4336125at2"/>
<evidence type="ECO:0000256" key="1">
    <source>
        <dbReference type="SAM" id="MobiDB-lite"/>
    </source>
</evidence>
<keyword evidence="3" id="KW-1185">Reference proteome</keyword>
<dbReference type="RefSeq" id="WP_043470217.1">
    <property type="nucleotide sequence ID" value="NZ_CP134822.1"/>
</dbReference>
<reference evidence="2 3" key="1">
    <citation type="journal article" date="2014" name="Genome Announc.">
        <title>Draft Genome Sequence of Streptomyces fradiae ATCC 19609, a Strain Highly Sensitive to Antibiotics.</title>
        <authorList>
            <person name="Bekker O.B."/>
            <person name="Klimina K.M."/>
            <person name="Vatlin A.A."/>
            <person name="Zakharevich N.V."/>
            <person name="Kasianov A.S."/>
            <person name="Danilenko V.N."/>
        </authorList>
    </citation>
    <scope>NUCLEOTIDE SEQUENCE [LARGE SCALE GENOMIC DNA]</scope>
    <source>
        <strain evidence="2 3">ATCC 19609</strain>
    </source>
</reference>
<name>A0A3R7HEL3_9ACTN</name>
<dbReference type="AlphaFoldDB" id="A0A3R7HEL3"/>
<feature type="compositionally biased region" description="Gly residues" evidence="1">
    <location>
        <begin position="194"/>
        <end position="211"/>
    </location>
</feature>
<comment type="caution">
    <text evidence="2">The sequence shown here is derived from an EMBL/GenBank/DDBJ whole genome shotgun (WGS) entry which is preliminary data.</text>
</comment>
<feature type="compositionally biased region" description="Low complexity" evidence="1">
    <location>
        <begin position="231"/>
        <end position="241"/>
    </location>
</feature>
<proteinExistence type="predicted"/>
<gene>
    <name evidence="2" type="ORF">SFRA_018830</name>
</gene>
<organism evidence="2 3">
    <name type="scientific">Streptomyces xinghaiensis</name>
    <dbReference type="NCBI Taxonomy" id="1038928"/>
    <lineage>
        <taxon>Bacteria</taxon>
        <taxon>Bacillati</taxon>
        <taxon>Actinomycetota</taxon>
        <taxon>Actinomycetes</taxon>
        <taxon>Kitasatosporales</taxon>
        <taxon>Streptomycetaceae</taxon>
        <taxon>Streptomyces</taxon>
    </lineage>
</organism>
<evidence type="ECO:0000313" key="3">
    <source>
        <dbReference type="Proteomes" id="UP000028058"/>
    </source>
</evidence>
<protein>
    <recommendedName>
        <fullName evidence="4">DUF3558 domain-containing protein</fullName>
    </recommendedName>
</protein>
<accession>A0A3R7HEL3</accession>
<sequence>MQRWAYGTSAVAAALLVGLTGCTGSSGDDGGDGSQQGGASATSSARPGKYRTLPEACGAVERGTLRALLPGLDKLEGTKREKAYDGQPALTYDTDRRTGCRWSTGLSDGTRNLVIDFERVVSYDPALSDDDRAQQLYDKKAAEAGIPAPVDEKPEDGKPSAAASESQAGNADPAETTGAADSEEGEDGKNAGDGEQGSGDKGGEGGTGTGENGTSEENSDKGEEGDEGEESPSSSPSSDPSTAPRALDGLGDVAYIDDHLGTADSGAHRDITIVFRASNVLVTITYDQWSTHRSDIPGSGELQARAQRLARELSDTFDA</sequence>
<dbReference type="Proteomes" id="UP000028058">
    <property type="component" value="Unassembled WGS sequence"/>
</dbReference>
<feature type="region of interest" description="Disordered" evidence="1">
    <location>
        <begin position="27"/>
        <end position="50"/>
    </location>
</feature>
<evidence type="ECO:0000313" key="2">
    <source>
        <dbReference type="EMBL" id="RKM94524.1"/>
    </source>
</evidence>
<dbReference type="PROSITE" id="PS51257">
    <property type="entry name" value="PROKAR_LIPOPROTEIN"/>
    <property type="match status" value="1"/>
</dbReference>
<evidence type="ECO:0008006" key="4">
    <source>
        <dbReference type="Google" id="ProtNLM"/>
    </source>
</evidence>